<protein>
    <submittedName>
        <fullName evidence="2">BPTI/Kunitz inhibitor domain-containing protein</fullName>
    </submittedName>
</protein>
<dbReference type="WBParaSite" id="RSKR_0000486500.1">
    <property type="protein sequence ID" value="RSKR_0000486500.1"/>
    <property type="gene ID" value="RSKR_0000486500"/>
</dbReference>
<organism evidence="1 2">
    <name type="scientific">Rhabditophanes sp. KR3021</name>
    <dbReference type="NCBI Taxonomy" id="114890"/>
    <lineage>
        <taxon>Eukaryota</taxon>
        <taxon>Metazoa</taxon>
        <taxon>Ecdysozoa</taxon>
        <taxon>Nematoda</taxon>
        <taxon>Chromadorea</taxon>
        <taxon>Rhabditida</taxon>
        <taxon>Tylenchina</taxon>
        <taxon>Panagrolaimomorpha</taxon>
        <taxon>Strongyloidoidea</taxon>
        <taxon>Alloionematidae</taxon>
        <taxon>Rhabditophanes</taxon>
    </lineage>
</organism>
<reference evidence="2" key="1">
    <citation type="submission" date="2016-11" db="UniProtKB">
        <authorList>
            <consortium name="WormBaseParasite"/>
        </authorList>
    </citation>
    <scope>IDENTIFICATION</scope>
    <source>
        <strain evidence="2">KR3021</strain>
    </source>
</reference>
<name>A0AC35TVP8_9BILA</name>
<evidence type="ECO:0000313" key="1">
    <source>
        <dbReference type="Proteomes" id="UP000095286"/>
    </source>
</evidence>
<accession>A0AC35TVP8</accession>
<proteinExistence type="predicted"/>
<evidence type="ECO:0000313" key="2">
    <source>
        <dbReference type="WBParaSite" id="RSKR_0000486500.1"/>
    </source>
</evidence>
<sequence>MITFTNQLLLLALSIISSTPTHFNQTSIAINPIPDLCLLPGEIGTCHGKQLRWFYNSETFTCESMPDFTGCPTNANLFESIEGCERACGKYRNQLVCNESKDAGTCKGAKQAKWYFDGREKIAKLFFYNGCGGNGNVFSSKEEAMSLCLAEIQVNGQEDICKLPRDSGPCQDGISMWYHDSSFNMCKQFTYSGCRGNGNKFETKADCESSCKVRVKKAPQYIHYNEKANGSICNLPVQLGNCRASIKAFHFNGMTKKCSPFEYGGCGKNGNNFDTIGECLDTCSSNLKIDRFTKIPLVTVKENYLVILGGYFELTCSIGPAVWYKDGIQLNAKEHLNLEEKTSTIKIENALFEDAGQYACASATSGYVSKYIEMYVNAPVKPKNCKNIGSNEVCNKVKATQQCHKKRYKTYCCETCAVYHYLL</sequence>
<dbReference type="Proteomes" id="UP000095286">
    <property type="component" value="Unplaced"/>
</dbReference>